<evidence type="ECO:0000259" key="14">
    <source>
        <dbReference type="Pfam" id="PF00150"/>
    </source>
</evidence>
<keyword evidence="8" id="KW-0325">Glycoprotein</keyword>
<dbReference type="InterPro" id="IPR017853">
    <property type="entry name" value="GH"/>
</dbReference>
<keyword evidence="7" id="KW-0472">Membrane</keyword>
<comment type="function">
    <text evidence="11">Glucosidase involved in the degradation of cellulosic biomass. Active on lichenan.</text>
</comment>
<keyword evidence="4 13" id="KW-0378">Hydrolase</keyword>
<evidence type="ECO:0000256" key="12">
    <source>
        <dbReference type="ARBA" id="ARBA00041260"/>
    </source>
</evidence>
<dbReference type="AlphaFoldDB" id="A0A261FU98"/>
<dbReference type="GO" id="GO:0009251">
    <property type="term" value="P:glucan catabolic process"/>
    <property type="evidence" value="ECO:0007669"/>
    <property type="project" value="TreeGrafter"/>
</dbReference>
<proteinExistence type="inferred from homology"/>
<dbReference type="OrthoDB" id="4771662at2"/>
<dbReference type="PANTHER" id="PTHR31297">
    <property type="entry name" value="GLUCAN ENDO-1,6-BETA-GLUCOSIDASE B"/>
    <property type="match status" value="1"/>
</dbReference>
<keyword evidence="10" id="KW-0961">Cell wall biogenesis/degradation</keyword>
<evidence type="ECO:0000256" key="9">
    <source>
        <dbReference type="ARBA" id="ARBA00023295"/>
    </source>
</evidence>
<dbReference type="InterPro" id="IPR001547">
    <property type="entry name" value="Glyco_hydro_5"/>
</dbReference>
<dbReference type="GO" id="GO:0071555">
    <property type="term" value="P:cell wall organization"/>
    <property type="evidence" value="ECO:0007669"/>
    <property type="project" value="UniProtKB-KW"/>
</dbReference>
<gene>
    <name evidence="15" type="ORF">BLEM_0674</name>
</gene>
<evidence type="ECO:0000256" key="13">
    <source>
        <dbReference type="RuleBase" id="RU361153"/>
    </source>
</evidence>
<name>A0A261FU98_9BIFI</name>
<comment type="caution">
    <text evidence="15">The sequence shown here is derived from an EMBL/GenBank/DDBJ whole genome shotgun (WGS) entry which is preliminary data.</text>
</comment>
<evidence type="ECO:0000256" key="2">
    <source>
        <dbReference type="ARBA" id="ARBA00022475"/>
    </source>
</evidence>
<keyword evidence="9 13" id="KW-0326">Glycosidase</keyword>
<dbReference type="PANTHER" id="PTHR31297:SF34">
    <property type="entry name" value="GLUCAN 1,3-BETA-GLUCOSIDASE 2"/>
    <property type="match status" value="1"/>
</dbReference>
<comment type="subcellular location">
    <subcellularLocation>
        <location evidence="1">Cell membrane</location>
        <topology evidence="1">Single-pass type II membrane protein</topology>
    </subcellularLocation>
</comment>
<evidence type="ECO:0000256" key="4">
    <source>
        <dbReference type="ARBA" id="ARBA00022801"/>
    </source>
</evidence>
<dbReference type="EMBL" id="MWWX01000004">
    <property type="protein sequence ID" value="OZG62757.1"/>
    <property type="molecule type" value="Genomic_DNA"/>
</dbReference>
<evidence type="ECO:0000256" key="5">
    <source>
        <dbReference type="ARBA" id="ARBA00022968"/>
    </source>
</evidence>
<keyword evidence="16" id="KW-1185">Reference proteome</keyword>
<evidence type="ECO:0000256" key="1">
    <source>
        <dbReference type="ARBA" id="ARBA00004401"/>
    </source>
</evidence>
<dbReference type="STRING" id="1603886.GCA_001895165_01380"/>
<evidence type="ECO:0000256" key="6">
    <source>
        <dbReference type="ARBA" id="ARBA00022989"/>
    </source>
</evidence>
<evidence type="ECO:0000256" key="10">
    <source>
        <dbReference type="ARBA" id="ARBA00023316"/>
    </source>
</evidence>
<dbReference type="GO" id="GO:0008422">
    <property type="term" value="F:beta-glucosidase activity"/>
    <property type="evidence" value="ECO:0007669"/>
    <property type="project" value="TreeGrafter"/>
</dbReference>
<evidence type="ECO:0000256" key="11">
    <source>
        <dbReference type="ARBA" id="ARBA00037126"/>
    </source>
</evidence>
<protein>
    <recommendedName>
        <fullName evidence="12">Exo-1,3-beta-glucanase D</fullName>
    </recommendedName>
</protein>
<evidence type="ECO:0000256" key="8">
    <source>
        <dbReference type="ARBA" id="ARBA00023180"/>
    </source>
</evidence>
<keyword evidence="6" id="KW-1133">Transmembrane helix</keyword>
<dbReference type="Gene3D" id="3.20.20.80">
    <property type="entry name" value="Glycosidases"/>
    <property type="match status" value="1"/>
</dbReference>
<dbReference type="GO" id="GO:0009986">
    <property type="term" value="C:cell surface"/>
    <property type="evidence" value="ECO:0007669"/>
    <property type="project" value="TreeGrafter"/>
</dbReference>
<keyword evidence="5" id="KW-0735">Signal-anchor</keyword>
<dbReference type="Proteomes" id="UP000216352">
    <property type="component" value="Unassembled WGS sequence"/>
</dbReference>
<evidence type="ECO:0000313" key="16">
    <source>
        <dbReference type="Proteomes" id="UP000216352"/>
    </source>
</evidence>
<dbReference type="InterPro" id="IPR050386">
    <property type="entry name" value="Glycosyl_hydrolase_5"/>
</dbReference>
<dbReference type="Pfam" id="PF00150">
    <property type="entry name" value="Cellulase"/>
    <property type="match status" value="1"/>
</dbReference>
<comment type="similarity">
    <text evidence="13">Belongs to the glycosyl hydrolase 5 (cellulase A) family.</text>
</comment>
<reference evidence="15 16" key="1">
    <citation type="journal article" date="2017" name="BMC Genomics">
        <title>Comparative genomic and phylogenomic analyses of the Bifidobacteriaceae family.</title>
        <authorList>
            <person name="Lugli G.A."/>
            <person name="Milani C."/>
            <person name="Turroni F."/>
            <person name="Duranti S."/>
            <person name="Mancabelli L."/>
            <person name="Mangifesta M."/>
            <person name="Ferrario C."/>
            <person name="Modesto M."/>
            <person name="Mattarelli P."/>
            <person name="Jiri K."/>
            <person name="van Sinderen D."/>
            <person name="Ventura M."/>
        </authorList>
    </citation>
    <scope>NUCLEOTIDE SEQUENCE [LARGE SCALE GENOMIC DNA]</scope>
    <source>
        <strain evidence="15 16">DSM 28807</strain>
    </source>
</reference>
<dbReference type="GO" id="GO:0005576">
    <property type="term" value="C:extracellular region"/>
    <property type="evidence" value="ECO:0007669"/>
    <property type="project" value="TreeGrafter"/>
</dbReference>
<feature type="domain" description="Glycoside hydrolase family 5" evidence="14">
    <location>
        <begin position="62"/>
        <end position="176"/>
    </location>
</feature>
<sequence>MVLGCDEKINGVNLGNWLVLERWMSPSLFEESGEDDEIWMHRTMPASRLEEVLREHRDTYVTLADFQAIAARGYNLVRLPVPYFVFGDVSGHPGCIEYVDKAFAWARETGLKVLLDLHTVPGSQNGYDNGGLTGVCRWSRSPRAVEFALSVLTRLAERYRDDPALYGVEVLNEPISWLVYRTAPSTGRAKSMGEAYGSGHVSMRFLKRFYREAYRRLRSVLRPETVIVFHDGFRLNRWGNWFRREGMRRVMLDTHIYIAAMESFVPIHEMWAYRLFVKLNELMIRRAARYVPVVVGEWCIENRWAASCGEAGVVVDDSVDAISERERRMRDAYREVAALQLRAWNVSAGQIYWNYQLVRDVSGGDDCTRRKQVDFEAWDLTRVWRNGWMADRRAGICDRLTLFRE</sequence>
<dbReference type="GO" id="GO:0005886">
    <property type="term" value="C:plasma membrane"/>
    <property type="evidence" value="ECO:0007669"/>
    <property type="project" value="UniProtKB-SubCell"/>
</dbReference>
<accession>A0A261FU98</accession>
<evidence type="ECO:0000313" key="15">
    <source>
        <dbReference type="EMBL" id="OZG62757.1"/>
    </source>
</evidence>
<organism evidence="15 16">
    <name type="scientific">Bifidobacterium lemurum</name>
    <dbReference type="NCBI Taxonomy" id="1603886"/>
    <lineage>
        <taxon>Bacteria</taxon>
        <taxon>Bacillati</taxon>
        <taxon>Actinomycetota</taxon>
        <taxon>Actinomycetes</taxon>
        <taxon>Bifidobacteriales</taxon>
        <taxon>Bifidobacteriaceae</taxon>
        <taxon>Bifidobacterium</taxon>
    </lineage>
</organism>
<dbReference type="SUPFAM" id="SSF51445">
    <property type="entry name" value="(Trans)glycosidases"/>
    <property type="match status" value="1"/>
</dbReference>
<evidence type="ECO:0000256" key="7">
    <source>
        <dbReference type="ARBA" id="ARBA00023136"/>
    </source>
</evidence>
<keyword evidence="2" id="KW-1003">Cell membrane</keyword>
<keyword evidence="3" id="KW-0812">Transmembrane</keyword>
<evidence type="ECO:0000256" key="3">
    <source>
        <dbReference type="ARBA" id="ARBA00022692"/>
    </source>
</evidence>